<dbReference type="Pfam" id="PF07835">
    <property type="entry name" value="COX4_pro_2"/>
    <property type="match status" value="1"/>
</dbReference>
<evidence type="ECO:0000259" key="2">
    <source>
        <dbReference type="Pfam" id="PF07835"/>
    </source>
</evidence>
<sequence>MAEHEHGTMDYSAQEKTYNGFVKFATRTGIVIIVALIVLTLVNG</sequence>
<dbReference type="Proteomes" id="UP000709466">
    <property type="component" value="Unassembled WGS sequence"/>
</dbReference>
<keyword evidence="1" id="KW-0472">Membrane</keyword>
<keyword evidence="1" id="KW-1133">Transmembrane helix</keyword>
<accession>A0ABX0W0E5</accession>
<dbReference type="SUPFAM" id="SSF81469">
    <property type="entry name" value="Bacterial aa3 type cytochrome c oxidase subunit IV"/>
    <property type="match status" value="1"/>
</dbReference>
<dbReference type="InterPro" id="IPR012422">
    <property type="entry name" value="Cyt_c_oxidase_su4_bac-aa3"/>
</dbReference>
<proteinExistence type="predicted"/>
<keyword evidence="4" id="KW-1185">Reference proteome</keyword>
<organism evidence="3 4">
    <name type="scientific">Marivivens donghaensis</name>
    <dbReference type="NCBI Taxonomy" id="1699413"/>
    <lineage>
        <taxon>Bacteria</taxon>
        <taxon>Pseudomonadati</taxon>
        <taxon>Pseudomonadota</taxon>
        <taxon>Alphaproteobacteria</taxon>
        <taxon>Rhodobacterales</taxon>
        <taxon>Paracoccaceae</taxon>
        <taxon>Marivivens group</taxon>
        <taxon>Marivivens</taxon>
    </lineage>
</organism>
<comment type="caution">
    <text evidence="3">The sequence shown here is derived from an EMBL/GenBank/DDBJ whole genome shotgun (WGS) entry which is preliminary data.</text>
</comment>
<dbReference type="RefSeq" id="WP_167638948.1">
    <property type="nucleotide sequence ID" value="NZ_JAATOP010000011.1"/>
</dbReference>
<feature type="transmembrane region" description="Helical" evidence="1">
    <location>
        <begin position="24"/>
        <end position="42"/>
    </location>
</feature>
<dbReference type="Gene3D" id="1.20.5.160">
    <property type="entry name" value="Bacterial aa3 type cytochrome c oxidase subunit IV"/>
    <property type="match status" value="1"/>
</dbReference>
<feature type="domain" description="Cytochrome c oxidase subunit IV bacterial aa3 type" evidence="2">
    <location>
        <begin position="4"/>
        <end position="43"/>
    </location>
</feature>
<keyword evidence="1" id="KW-0812">Transmembrane</keyword>
<name>A0ABX0W0E5_9RHOB</name>
<evidence type="ECO:0000256" key="1">
    <source>
        <dbReference type="SAM" id="Phobius"/>
    </source>
</evidence>
<protein>
    <submittedName>
        <fullName evidence="3">Aa3-type cytochrome c oxidase subunit IV</fullName>
    </submittedName>
</protein>
<evidence type="ECO:0000313" key="4">
    <source>
        <dbReference type="Proteomes" id="UP000709466"/>
    </source>
</evidence>
<evidence type="ECO:0000313" key="3">
    <source>
        <dbReference type="EMBL" id="NIY73564.1"/>
    </source>
</evidence>
<dbReference type="EMBL" id="JAATOP010000011">
    <property type="protein sequence ID" value="NIY73564.1"/>
    <property type="molecule type" value="Genomic_DNA"/>
</dbReference>
<dbReference type="InterPro" id="IPR036596">
    <property type="entry name" value="Cyt-C_aa3_sf"/>
</dbReference>
<gene>
    <name evidence="3" type="ORF">HCZ30_14115</name>
</gene>
<reference evidence="3 4" key="1">
    <citation type="submission" date="2020-03" db="EMBL/GenBank/DDBJ databases">
        <title>Bacterial isolates of synthetic phycosphere.</title>
        <authorList>
            <person name="Fu H."/>
            <person name="Moran M.A."/>
        </authorList>
    </citation>
    <scope>NUCLEOTIDE SEQUENCE [LARGE SCALE GENOMIC DNA]</scope>
    <source>
        <strain evidence="3 4">HF1</strain>
    </source>
</reference>